<comment type="caution">
    <text evidence="2">The sequence shown here is derived from an EMBL/GenBank/DDBJ whole genome shotgun (WGS) entry which is preliminary data.</text>
</comment>
<reference evidence="2 3" key="1">
    <citation type="submission" date="2015-12" db="EMBL/GenBank/DDBJ databases">
        <title>Draft Genome Sequence of Desulfitobacterium hafniense Strain DH, a Sulfate-reducing Bacterium Isolated from Paddy Soils.</title>
        <authorList>
            <person name="Bao P."/>
            <person name="Zhang X."/>
            <person name="Li G."/>
        </authorList>
    </citation>
    <scope>NUCLEOTIDE SEQUENCE [LARGE SCALE GENOMIC DNA]</scope>
    <source>
        <strain evidence="2 3">DH</strain>
    </source>
</reference>
<keyword evidence="1" id="KW-1133">Transmembrane helix</keyword>
<dbReference type="RefSeq" id="WP_058491424.1">
    <property type="nucleotide sequence ID" value="NZ_LOCK01000028.1"/>
</dbReference>
<proteinExistence type="predicted"/>
<gene>
    <name evidence="2" type="ORF">AT727_05875</name>
</gene>
<organism evidence="2 3">
    <name type="scientific">Desulfitobacterium hafniense</name>
    <name type="common">Desulfitobacterium frappieri</name>
    <dbReference type="NCBI Taxonomy" id="49338"/>
    <lineage>
        <taxon>Bacteria</taxon>
        <taxon>Bacillati</taxon>
        <taxon>Bacillota</taxon>
        <taxon>Clostridia</taxon>
        <taxon>Eubacteriales</taxon>
        <taxon>Desulfitobacteriaceae</taxon>
        <taxon>Desulfitobacterium</taxon>
    </lineage>
</organism>
<feature type="transmembrane region" description="Helical" evidence="1">
    <location>
        <begin position="47"/>
        <end position="67"/>
    </location>
</feature>
<protein>
    <submittedName>
        <fullName evidence="2">Uncharacterized protein</fullName>
    </submittedName>
</protein>
<accession>A0A0W1JHL5</accession>
<sequence length="100" mass="11328">MVFDNAKLGIIILIAILLFQVIAFYVSKHRKNQNISVEKKKAIAKFAKINDLLLNSYILAIIIAAIIRSKFGIALSHYIFILWTALLIGHNVKSYVDLKD</sequence>
<name>A0A0W1JHL5_DESHA</name>
<feature type="transmembrane region" description="Helical" evidence="1">
    <location>
        <begin position="73"/>
        <end position="92"/>
    </location>
</feature>
<keyword evidence="1" id="KW-0472">Membrane</keyword>
<dbReference type="EMBL" id="LOCK01000028">
    <property type="protein sequence ID" value="KTE91124.1"/>
    <property type="molecule type" value="Genomic_DNA"/>
</dbReference>
<evidence type="ECO:0000313" key="3">
    <source>
        <dbReference type="Proteomes" id="UP000054623"/>
    </source>
</evidence>
<evidence type="ECO:0000313" key="2">
    <source>
        <dbReference type="EMBL" id="KTE91124.1"/>
    </source>
</evidence>
<dbReference type="Proteomes" id="UP000054623">
    <property type="component" value="Unassembled WGS sequence"/>
</dbReference>
<evidence type="ECO:0000256" key="1">
    <source>
        <dbReference type="SAM" id="Phobius"/>
    </source>
</evidence>
<feature type="transmembrane region" description="Helical" evidence="1">
    <location>
        <begin position="6"/>
        <end position="26"/>
    </location>
</feature>
<keyword evidence="1" id="KW-0812">Transmembrane</keyword>
<dbReference type="AlphaFoldDB" id="A0A0W1JHL5"/>